<dbReference type="Proteomes" id="UP001230908">
    <property type="component" value="Unassembled WGS sequence"/>
</dbReference>
<dbReference type="EMBL" id="JAVHUY010000020">
    <property type="protein sequence ID" value="MDQ7907129.1"/>
    <property type="molecule type" value="Genomic_DNA"/>
</dbReference>
<keyword evidence="6" id="KW-1185">Reference proteome</keyword>
<dbReference type="PANTHER" id="PTHR21661">
    <property type="entry name" value="EPOXIDE HYDROLASE 1-RELATED"/>
    <property type="match status" value="1"/>
</dbReference>
<dbReference type="Gene3D" id="3.40.50.1820">
    <property type="entry name" value="alpha/beta hydrolase"/>
    <property type="match status" value="1"/>
</dbReference>
<dbReference type="GO" id="GO:0016787">
    <property type="term" value="F:hydrolase activity"/>
    <property type="evidence" value="ECO:0007669"/>
    <property type="project" value="UniProtKB-KW"/>
</dbReference>
<dbReference type="PIRSF" id="PIRSF001112">
    <property type="entry name" value="Epoxide_hydrolase"/>
    <property type="match status" value="1"/>
</dbReference>
<gene>
    <name evidence="5" type="ORF">RB614_21685</name>
</gene>
<dbReference type="RefSeq" id="WP_308714522.1">
    <property type="nucleotide sequence ID" value="NZ_JAVHUY010000020.1"/>
</dbReference>
<dbReference type="InterPro" id="IPR016292">
    <property type="entry name" value="Epoxide_hydrolase"/>
</dbReference>
<evidence type="ECO:0000256" key="3">
    <source>
        <dbReference type="ARBA" id="ARBA00022801"/>
    </source>
</evidence>
<organism evidence="5 6">
    <name type="scientific">Phytohabitans maris</name>
    <dbReference type="NCBI Taxonomy" id="3071409"/>
    <lineage>
        <taxon>Bacteria</taxon>
        <taxon>Bacillati</taxon>
        <taxon>Actinomycetota</taxon>
        <taxon>Actinomycetes</taxon>
        <taxon>Micromonosporales</taxon>
        <taxon>Micromonosporaceae</taxon>
    </lineage>
</organism>
<name>A0ABU0ZJA1_9ACTN</name>
<proteinExistence type="inferred from homology"/>
<dbReference type="PRINTS" id="PR00412">
    <property type="entry name" value="EPOXHYDRLASE"/>
</dbReference>
<evidence type="ECO:0000313" key="6">
    <source>
        <dbReference type="Proteomes" id="UP001230908"/>
    </source>
</evidence>
<dbReference type="InterPro" id="IPR000639">
    <property type="entry name" value="Epox_hydrolase-like"/>
</dbReference>
<keyword evidence="2" id="KW-0058">Aromatic hydrocarbons catabolism</keyword>
<dbReference type="InterPro" id="IPR029058">
    <property type="entry name" value="AB_hydrolase_fold"/>
</dbReference>
<protein>
    <submittedName>
        <fullName evidence="5">Epoxide hydrolase</fullName>
    </submittedName>
</protein>
<sequence length="375" mass="41687">MESFRIDVPQADLDDLRRRLDATRWPDELPGVGWTRGVPVAYLKELADHWRHGYDWRAHEARLNEIPQFTTEIDGTRLHFLHVRSAVEGATPLMLIHGWPGSVVEFLDVIGPLTDPAAHGGDPAAAFHLVIPSLPGHGFSGPIAEAGWTDGRVAKALTELMARLGYERYGVQGGDVGAFVAPEMGRLAPEKVIGVHVNALVTFPTGEAASLTEREQQRMALFQRFQDDMSGYMQIQGTRPQTLAYALTDSPTGQLAWIVEKFHEWTDPAAKLPEEAVDRDRLLTNVMIYWLTNTARSSANSYYERFHDAAMWAPRGVSPVPTGVAVFTTDVAIRRFAEAAHTIRHWAEYDRGGHFAALEAPDLLVADVREFFTAL</sequence>
<accession>A0ABU0ZJA1</accession>
<comment type="similarity">
    <text evidence="1">Belongs to the peptidase S33 family.</text>
</comment>
<dbReference type="Pfam" id="PF06441">
    <property type="entry name" value="EHN"/>
    <property type="match status" value="1"/>
</dbReference>
<dbReference type="InterPro" id="IPR010497">
    <property type="entry name" value="Epoxide_hydro_N"/>
</dbReference>
<evidence type="ECO:0000256" key="2">
    <source>
        <dbReference type="ARBA" id="ARBA00022797"/>
    </source>
</evidence>
<keyword evidence="3 5" id="KW-0378">Hydrolase</keyword>
<evidence type="ECO:0000256" key="1">
    <source>
        <dbReference type="ARBA" id="ARBA00010088"/>
    </source>
</evidence>
<reference evidence="5 6" key="1">
    <citation type="submission" date="2023-08" db="EMBL/GenBank/DDBJ databases">
        <title>Phytohabitans sansha sp. nov., isolated from marine sediment.</title>
        <authorList>
            <person name="Zhao Y."/>
            <person name="Yi K."/>
        </authorList>
    </citation>
    <scope>NUCLEOTIDE SEQUENCE [LARGE SCALE GENOMIC DNA]</scope>
    <source>
        <strain evidence="5 6">ZYX-F-186</strain>
    </source>
</reference>
<feature type="domain" description="Epoxide hydrolase N-terminal" evidence="4">
    <location>
        <begin position="2"/>
        <end position="106"/>
    </location>
</feature>
<evidence type="ECO:0000259" key="4">
    <source>
        <dbReference type="Pfam" id="PF06441"/>
    </source>
</evidence>
<dbReference type="SUPFAM" id="SSF53474">
    <property type="entry name" value="alpha/beta-Hydrolases"/>
    <property type="match status" value="1"/>
</dbReference>
<dbReference type="PANTHER" id="PTHR21661:SF35">
    <property type="entry name" value="EPOXIDE HYDROLASE"/>
    <property type="match status" value="1"/>
</dbReference>
<comment type="caution">
    <text evidence="5">The sequence shown here is derived from an EMBL/GenBank/DDBJ whole genome shotgun (WGS) entry which is preliminary data.</text>
</comment>
<evidence type="ECO:0000313" key="5">
    <source>
        <dbReference type="EMBL" id="MDQ7907129.1"/>
    </source>
</evidence>